<dbReference type="CDD" id="cd20262">
    <property type="entry name" value="Complex1_LYR_LYRM2"/>
    <property type="match status" value="1"/>
</dbReference>
<dbReference type="OrthoDB" id="74240at2759"/>
<dbReference type="STRING" id="669874.A0A1E4TTC4"/>
<keyword evidence="3" id="KW-1185">Reference proteome</keyword>
<dbReference type="Pfam" id="PF05347">
    <property type="entry name" value="Complex1_LYR"/>
    <property type="match status" value="1"/>
</dbReference>
<dbReference type="InterPro" id="IPR008011">
    <property type="entry name" value="Complex1_LYR_dom"/>
</dbReference>
<accession>A0A1E4TTC4</accession>
<evidence type="ECO:0000313" key="2">
    <source>
        <dbReference type="EMBL" id="ODV94996.1"/>
    </source>
</evidence>
<dbReference type="EMBL" id="KV454015">
    <property type="protein sequence ID" value="ODV94996.1"/>
    <property type="molecule type" value="Genomic_DNA"/>
</dbReference>
<organism evidence="2 3">
    <name type="scientific">Pachysolen tannophilus NRRL Y-2460</name>
    <dbReference type="NCBI Taxonomy" id="669874"/>
    <lineage>
        <taxon>Eukaryota</taxon>
        <taxon>Fungi</taxon>
        <taxon>Dikarya</taxon>
        <taxon>Ascomycota</taxon>
        <taxon>Saccharomycotina</taxon>
        <taxon>Pichiomycetes</taxon>
        <taxon>Pachysolenaceae</taxon>
        <taxon>Pachysolen</taxon>
    </lineage>
</organism>
<gene>
    <name evidence="2" type="ORF">PACTADRAFT_50833</name>
</gene>
<dbReference type="InterPro" id="IPR045293">
    <property type="entry name" value="Complex1_LYR_LYRM2"/>
</dbReference>
<dbReference type="AlphaFoldDB" id="A0A1E4TTC4"/>
<proteinExistence type="predicted"/>
<dbReference type="Proteomes" id="UP000094236">
    <property type="component" value="Unassembled WGS sequence"/>
</dbReference>
<feature type="domain" description="Complex 1 LYR protein" evidence="1">
    <location>
        <begin position="57"/>
        <end position="110"/>
    </location>
</feature>
<reference evidence="3" key="1">
    <citation type="submission" date="2016-05" db="EMBL/GenBank/DDBJ databases">
        <title>Comparative genomics of biotechnologically important yeasts.</title>
        <authorList>
            <consortium name="DOE Joint Genome Institute"/>
            <person name="Riley R."/>
            <person name="Haridas S."/>
            <person name="Wolfe K.H."/>
            <person name="Lopes M.R."/>
            <person name="Hittinger C.T."/>
            <person name="Goker M."/>
            <person name="Salamov A."/>
            <person name="Wisecaver J."/>
            <person name="Long T.M."/>
            <person name="Aerts A.L."/>
            <person name="Barry K."/>
            <person name="Choi C."/>
            <person name="Clum A."/>
            <person name="Coughlan A.Y."/>
            <person name="Deshpande S."/>
            <person name="Douglass A.P."/>
            <person name="Hanson S.J."/>
            <person name="Klenk H.-P."/>
            <person name="Labutti K."/>
            <person name="Lapidus A."/>
            <person name="Lindquist E."/>
            <person name="Lipzen A."/>
            <person name="Meier-Kolthoff J.P."/>
            <person name="Ohm R.A."/>
            <person name="Otillar R.P."/>
            <person name="Pangilinan J."/>
            <person name="Peng Y."/>
            <person name="Rokas A."/>
            <person name="Rosa C.A."/>
            <person name="Scheuner C."/>
            <person name="Sibirny A.A."/>
            <person name="Slot J.C."/>
            <person name="Stielow J.B."/>
            <person name="Sun H."/>
            <person name="Kurtzman C.P."/>
            <person name="Blackwell M."/>
            <person name="Grigoriev I.V."/>
            <person name="Jeffries T.W."/>
        </authorList>
    </citation>
    <scope>NUCLEOTIDE SEQUENCE [LARGE SCALE GENOMIC DNA]</scope>
    <source>
        <strain evidence="3">NRRL Y-2460</strain>
    </source>
</reference>
<evidence type="ECO:0000259" key="1">
    <source>
        <dbReference type="Pfam" id="PF05347"/>
    </source>
</evidence>
<sequence>MTCRSNKWVQNLICKRCFSVQSGLFNNNSQGLKNNLRKRRILNEPVLSLDEFILRNQIKTLYRRIIRSCKLIGDKSTSLELMTYTKEEFRIHDSVKDHDLRKYLLSKGLKSYRDFMKNLVGLNPEFSKILVKEDEFKI</sequence>
<protein>
    <recommendedName>
        <fullName evidence="1">Complex 1 LYR protein domain-containing protein</fullName>
    </recommendedName>
</protein>
<name>A0A1E4TTC4_PACTA</name>
<evidence type="ECO:0000313" key="3">
    <source>
        <dbReference type="Proteomes" id="UP000094236"/>
    </source>
</evidence>